<name>A0ABT5FLK7_9ACTN</name>
<evidence type="ECO:0000313" key="2">
    <source>
        <dbReference type="EMBL" id="MDC2953396.1"/>
    </source>
</evidence>
<dbReference type="EMBL" id="JAQOSK010000001">
    <property type="protein sequence ID" value="MDC2953396.1"/>
    <property type="molecule type" value="Genomic_DNA"/>
</dbReference>
<organism evidence="2 3">
    <name type="scientific">Streptomyces gilvifuscus</name>
    <dbReference type="NCBI Taxonomy" id="1550617"/>
    <lineage>
        <taxon>Bacteria</taxon>
        <taxon>Bacillati</taxon>
        <taxon>Actinomycetota</taxon>
        <taxon>Actinomycetes</taxon>
        <taxon>Kitasatosporales</taxon>
        <taxon>Streptomycetaceae</taxon>
        <taxon>Streptomyces</taxon>
    </lineage>
</organism>
<comment type="caution">
    <text evidence="2">The sequence shown here is derived from an EMBL/GenBank/DDBJ whole genome shotgun (WGS) entry which is preliminary data.</text>
</comment>
<dbReference type="RefSeq" id="WP_272173980.1">
    <property type="nucleotide sequence ID" value="NZ_JAQOSK010000001.1"/>
</dbReference>
<evidence type="ECO:0000256" key="1">
    <source>
        <dbReference type="SAM" id="MobiDB-lite"/>
    </source>
</evidence>
<sequence>MTAEQLVQELKDTVLELHFARRHAEALAAENAALRAKLAPEEEHGHSHPHDEDADHTHDS</sequence>
<protein>
    <submittedName>
        <fullName evidence="2">Uncharacterized protein</fullName>
    </submittedName>
</protein>
<keyword evidence="3" id="KW-1185">Reference proteome</keyword>
<accession>A0ABT5FLK7</accession>
<proteinExistence type="predicted"/>
<dbReference type="Proteomes" id="UP001221328">
    <property type="component" value="Unassembled WGS sequence"/>
</dbReference>
<reference evidence="2 3" key="1">
    <citation type="journal article" date="2015" name="Int. J. Syst. Evol. Microbiol.">
        <title>Streptomyces gilvifuscus sp. nov., an actinomycete that produces antibacterial compounds isolated from soil.</title>
        <authorList>
            <person name="Nguyen T.M."/>
            <person name="Kim J."/>
        </authorList>
    </citation>
    <scope>NUCLEOTIDE SEQUENCE [LARGE SCALE GENOMIC DNA]</scope>
    <source>
        <strain evidence="2 3">T113</strain>
    </source>
</reference>
<evidence type="ECO:0000313" key="3">
    <source>
        <dbReference type="Proteomes" id="UP001221328"/>
    </source>
</evidence>
<feature type="region of interest" description="Disordered" evidence="1">
    <location>
        <begin position="34"/>
        <end position="60"/>
    </location>
</feature>
<feature type="compositionally biased region" description="Basic and acidic residues" evidence="1">
    <location>
        <begin position="38"/>
        <end position="60"/>
    </location>
</feature>
<gene>
    <name evidence="2" type="ORF">PO587_02880</name>
</gene>